<dbReference type="AlphaFoldDB" id="A0A371HSQ0"/>
<dbReference type="PANTHER" id="PTHR35046:SF9">
    <property type="entry name" value="RNA-DIRECTED DNA POLYMERASE"/>
    <property type="match status" value="1"/>
</dbReference>
<accession>A0A371HSQ0</accession>
<evidence type="ECO:0000313" key="3">
    <source>
        <dbReference type="Proteomes" id="UP000257109"/>
    </source>
</evidence>
<keyword evidence="1" id="KW-1133">Transmembrane helix</keyword>
<proteinExistence type="predicted"/>
<feature type="non-terminal residue" evidence="2">
    <location>
        <position position="1"/>
    </location>
</feature>
<organism evidence="2 3">
    <name type="scientific">Mucuna pruriens</name>
    <name type="common">Velvet bean</name>
    <name type="synonym">Dolichos pruriens</name>
    <dbReference type="NCBI Taxonomy" id="157652"/>
    <lineage>
        <taxon>Eukaryota</taxon>
        <taxon>Viridiplantae</taxon>
        <taxon>Streptophyta</taxon>
        <taxon>Embryophyta</taxon>
        <taxon>Tracheophyta</taxon>
        <taxon>Spermatophyta</taxon>
        <taxon>Magnoliopsida</taxon>
        <taxon>eudicotyledons</taxon>
        <taxon>Gunneridae</taxon>
        <taxon>Pentapetalae</taxon>
        <taxon>rosids</taxon>
        <taxon>fabids</taxon>
        <taxon>Fabales</taxon>
        <taxon>Fabaceae</taxon>
        <taxon>Papilionoideae</taxon>
        <taxon>50 kb inversion clade</taxon>
        <taxon>NPAAA clade</taxon>
        <taxon>indigoferoid/millettioid clade</taxon>
        <taxon>Phaseoleae</taxon>
        <taxon>Mucuna</taxon>
    </lineage>
</organism>
<protein>
    <submittedName>
        <fullName evidence="2">Uncharacterized protein</fullName>
    </submittedName>
</protein>
<dbReference type="EMBL" id="QJKJ01001812">
    <property type="protein sequence ID" value="RDY05797.1"/>
    <property type="molecule type" value="Genomic_DNA"/>
</dbReference>
<keyword evidence="1" id="KW-0472">Membrane</keyword>
<comment type="caution">
    <text evidence="2">The sequence shown here is derived from an EMBL/GenBank/DDBJ whole genome shotgun (WGS) entry which is preliminary data.</text>
</comment>
<dbReference type="PANTHER" id="PTHR35046">
    <property type="entry name" value="ZINC KNUCKLE (CCHC-TYPE) FAMILY PROTEIN"/>
    <property type="match status" value="1"/>
</dbReference>
<gene>
    <name evidence="2" type="ORF">CR513_10320</name>
</gene>
<keyword evidence="3" id="KW-1185">Reference proteome</keyword>
<dbReference type="OrthoDB" id="1747743at2759"/>
<keyword evidence="1" id="KW-0812">Transmembrane</keyword>
<name>A0A371HSQ0_MUCPR</name>
<reference evidence="2" key="1">
    <citation type="submission" date="2018-05" db="EMBL/GenBank/DDBJ databases">
        <title>Draft genome of Mucuna pruriens seed.</title>
        <authorList>
            <person name="Nnadi N.E."/>
            <person name="Vos R."/>
            <person name="Hasami M.H."/>
            <person name="Devisetty U.K."/>
            <person name="Aguiy J.C."/>
        </authorList>
    </citation>
    <scope>NUCLEOTIDE SEQUENCE [LARGE SCALE GENOMIC DNA]</scope>
    <source>
        <strain evidence="2">JCA_2017</strain>
    </source>
</reference>
<sequence>MANSSFNLEDLSSKSRLMVEYMKNMNAKIRSWSKKQEKEEEKNSKRYIRDMKRASIESWEELKQEIRESKKGELVVNKQVNIELTLGKYKDEILCDVVPMEATHILVGRPWQFDRQVTYDDVANLFSFIHKDKKLLKECLRSSRTSFKKCPKDFYPFEGLKIKLILYLVLPWLIILLTSPILRNLKSYKDRYPIPRLDDLLDKLYGTKVEQYTKKVDKGKVQKGFKEGDVYM</sequence>
<evidence type="ECO:0000313" key="2">
    <source>
        <dbReference type="EMBL" id="RDY05797.1"/>
    </source>
</evidence>
<evidence type="ECO:0000256" key="1">
    <source>
        <dbReference type="SAM" id="Phobius"/>
    </source>
</evidence>
<feature type="transmembrane region" description="Helical" evidence="1">
    <location>
        <begin position="164"/>
        <end position="182"/>
    </location>
</feature>
<dbReference type="Proteomes" id="UP000257109">
    <property type="component" value="Unassembled WGS sequence"/>
</dbReference>